<comment type="subunit">
    <text evidence="10">Interacts with FBL, SNU13, NOP58, NUFIP1, RUVBL1, RUVBL2 and TAF9. Interacts (via HIT-type zinc finger) with the RUVBL1/RUVBL2 complex in the presence of ADP.</text>
</comment>
<gene>
    <name evidence="16" type="ORF">DGUA_6G019623</name>
</gene>
<keyword evidence="3" id="KW-0597">Phosphoprotein</keyword>
<dbReference type="AlphaFoldDB" id="A0A3B0K5I3"/>
<dbReference type="InterPro" id="IPR057721">
    <property type="entry name" value="BCD1_alpha/beta"/>
</dbReference>
<keyword evidence="17" id="KW-1185">Reference proteome</keyword>
<dbReference type="InterPro" id="IPR051639">
    <property type="entry name" value="BCD1"/>
</dbReference>
<comment type="similarity">
    <text evidence="9">Belongs to the BCD1 family.</text>
</comment>
<evidence type="ECO:0000256" key="10">
    <source>
        <dbReference type="ARBA" id="ARBA00061949"/>
    </source>
</evidence>
<evidence type="ECO:0000256" key="13">
    <source>
        <dbReference type="PROSITE-ProRule" id="PRU00453"/>
    </source>
</evidence>
<dbReference type="SUPFAM" id="SSF144232">
    <property type="entry name" value="HIT/MYND zinc finger-like"/>
    <property type="match status" value="1"/>
</dbReference>
<comment type="function">
    <text evidence="8">Required for box C/D snoRNAs accumulation involved in snoRNA processing, snoRNA transport to the nucleolus and ribosome biogenesis.</text>
</comment>
<accession>A0A3B0K5I3</accession>
<evidence type="ECO:0000259" key="15">
    <source>
        <dbReference type="PROSITE" id="PS51083"/>
    </source>
</evidence>
<evidence type="ECO:0000256" key="12">
    <source>
        <dbReference type="ARBA" id="ARBA00077531"/>
    </source>
</evidence>
<feature type="region of interest" description="Disordered" evidence="14">
    <location>
        <begin position="267"/>
        <end position="300"/>
    </location>
</feature>
<dbReference type="InterPro" id="IPR007529">
    <property type="entry name" value="Znf_HIT"/>
</dbReference>
<dbReference type="GO" id="GO:0070761">
    <property type="term" value="C:pre-snoRNP complex"/>
    <property type="evidence" value="ECO:0007669"/>
    <property type="project" value="TreeGrafter"/>
</dbReference>
<dbReference type="OMA" id="YWRVEWL"/>
<dbReference type="Proteomes" id="UP000268350">
    <property type="component" value="Unassembled WGS sequence"/>
</dbReference>
<dbReference type="FunFam" id="3.30.60.190:FF:000001">
    <property type="entry name" value="box C/D snoRNA protein 1"/>
    <property type="match status" value="1"/>
</dbReference>
<evidence type="ECO:0000256" key="4">
    <source>
        <dbReference type="ARBA" id="ARBA00022723"/>
    </source>
</evidence>
<organism evidence="16 17">
    <name type="scientific">Drosophila guanche</name>
    <name type="common">Fruit fly</name>
    <dbReference type="NCBI Taxonomy" id="7266"/>
    <lineage>
        <taxon>Eukaryota</taxon>
        <taxon>Metazoa</taxon>
        <taxon>Ecdysozoa</taxon>
        <taxon>Arthropoda</taxon>
        <taxon>Hexapoda</taxon>
        <taxon>Insecta</taxon>
        <taxon>Pterygota</taxon>
        <taxon>Neoptera</taxon>
        <taxon>Endopterygota</taxon>
        <taxon>Diptera</taxon>
        <taxon>Brachycera</taxon>
        <taxon>Muscomorpha</taxon>
        <taxon>Ephydroidea</taxon>
        <taxon>Drosophilidae</taxon>
        <taxon>Drosophila</taxon>
        <taxon>Sophophora</taxon>
    </lineage>
</organism>
<dbReference type="GO" id="GO:0000463">
    <property type="term" value="P:maturation of LSU-rRNA from tricistronic rRNA transcript (SSU-rRNA, 5.8S rRNA, LSU-rRNA)"/>
    <property type="evidence" value="ECO:0007669"/>
    <property type="project" value="TreeGrafter"/>
</dbReference>
<dbReference type="STRING" id="7266.A0A3B0K5I3"/>
<dbReference type="Pfam" id="PF04438">
    <property type="entry name" value="zf-HIT"/>
    <property type="match status" value="1"/>
</dbReference>
<dbReference type="GO" id="GO:0005634">
    <property type="term" value="C:nucleus"/>
    <property type="evidence" value="ECO:0007669"/>
    <property type="project" value="TreeGrafter"/>
</dbReference>
<dbReference type="GO" id="GO:0008270">
    <property type="term" value="F:zinc ion binding"/>
    <property type="evidence" value="ECO:0007669"/>
    <property type="project" value="UniProtKB-UniRule"/>
</dbReference>
<evidence type="ECO:0000256" key="14">
    <source>
        <dbReference type="SAM" id="MobiDB-lite"/>
    </source>
</evidence>
<dbReference type="GO" id="GO:0000492">
    <property type="term" value="P:box C/D snoRNP assembly"/>
    <property type="evidence" value="ECO:0007669"/>
    <property type="project" value="TreeGrafter"/>
</dbReference>
<evidence type="ECO:0000313" key="17">
    <source>
        <dbReference type="Proteomes" id="UP000268350"/>
    </source>
</evidence>
<dbReference type="EMBL" id="OUUW01000021">
    <property type="protein sequence ID" value="SPP89474.1"/>
    <property type="molecule type" value="Genomic_DNA"/>
</dbReference>
<evidence type="ECO:0000256" key="8">
    <source>
        <dbReference type="ARBA" id="ARBA00049598"/>
    </source>
</evidence>
<dbReference type="PROSITE" id="PS51083">
    <property type="entry name" value="ZF_HIT"/>
    <property type="match status" value="1"/>
</dbReference>
<evidence type="ECO:0000256" key="11">
    <source>
        <dbReference type="ARBA" id="ARBA00068630"/>
    </source>
</evidence>
<evidence type="ECO:0000313" key="16">
    <source>
        <dbReference type="EMBL" id="SPP89474.1"/>
    </source>
</evidence>
<reference evidence="17" key="1">
    <citation type="submission" date="2018-01" db="EMBL/GenBank/DDBJ databases">
        <authorList>
            <person name="Alioto T."/>
            <person name="Alioto T."/>
        </authorList>
    </citation>
    <scope>NUCLEOTIDE SEQUENCE [LARGE SCALE GENOMIC DNA]</scope>
</reference>
<proteinExistence type="inferred from homology"/>
<dbReference type="PANTHER" id="PTHR13483">
    <property type="entry name" value="BOX C_D SNORNA PROTEIN 1-RELATED"/>
    <property type="match status" value="1"/>
</dbReference>
<evidence type="ECO:0000256" key="1">
    <source>
        <dbReference type="ARBA" id="ARBA00022499"/>
    </source>
</evidence>
<keyword evidence="4" id="KW-0479">Metal-binding</keyword>
<dbReference type="Gene3D" id="3.30.60.190">
    <property type="match status" value="1"/>
</dbReference>
<name>A0A3B0K5I3_DROGU</name>
<evidence type="ECO:0000256" key="6">
    <source>
        <dbReference type="ARBA" id="ARBA00022833"/>
    </source>
</evidence>
<keyword evidence="2" id="KW-0690">Ribosome biogenesis</keyword>
<sequence length="349" mass="40117">MSEKADTSVKSLRLGVCEVCGGKEAHYACPKCEVKTCSVACVQIHKRELVCDGVRDRTKFVPLSEMTERELLSDYCFLEECTRYADDRKFDLVKRYTQQQRYLPVPQHRMRAAAQKRNIQLSLLLPHFSRHKENTTFLDWKRNRFFWRIDWLFVNAAEEDEDQDDPIKSARFADARCDEELTLANLLLKYLDLQQETAREKRKLLVRHQTVGIGGLSFWLQAEGVRRSATRCYHLEANRTLRENLSGKTIVEFPTIFVTYSRQPPAGYETIDSDKESDDDLTGTASDPESEDEPISAHTPKKAKVLHDLNEIHDVYHALAAAYSDGNDSEADAADDCEIEGVFREDIEL</sequence>
<keyword evidence="7" id="KW-0832">Ubl conjugation</keyword>
<keyword evidence="5 13" id="KW-0863">Zinc-finger</keyword>
<dbReference type="CDD" id="cd23023">
    <property type="entry name" value="zf-HIT_BCD1"/>
    <property type="match status" value="1"/>
</dbReference>
<evidence type="ECO:0000256" key="9">
    <source>
        <dbReference type="ARBA" id="ARBA00049654"/>
    </source>
</evidence>
<evidence type="ECO:0000256" key="2">
    <source>
        <dbReference type="ARBA" id="ARBA00022517"/>
    </source>
</evidence>
<keyword evidence="1" id="KW-1017">Isopeptide bond</keyword>
<evidence type="ECO:0000256" key="3">
    <source>
        <dbReference type="ARBA" id="ARBA00022553"/>
    </source>
</evidence>
<dbReference type="GO" id="GO:0048254">
    <property type="term" value="P:snoRNA localization"/>
    <property type="evidence" value="ECO:0007669"/>
    <property type="project" value="TreeGrafter"/>
</dbReference>
<feature type="domain" description="HIT-type" evidence="15">
    <location>
        <begin position="17"/>
        <end position="51"/>
    </location>
</feature>
<evidence type="ECO:0000256" key="7">
    <source>
        <dbReference type="ARBA" id="ARBA00022843"/>
    </source>
</evidence>
<protein>
    <recommendedName>
        <fullName evidence="11">Box C/D snoRNA protein 1</fullName>
    </recommendedName>
    <alternativeName>
        <fullName evidence="12">Zinc finger HIT domain-containing protein 6</fullName>
    </alternativeName>
</protein>
<evidence type="ECO:0000256" key="5">
    <source>
        <dbReference type="ARBA" id="ARBA00022771"/>
    </source>
</evidence>
<dbReference type="PANTHER" id="PTHR13483:SF3">
    <property type="entry name" value="BOX C_D SNORNA PROTEIN 1"/>
    <property type="match status" value="1"/>
</dbReference>
<dbReference type="OrthoDB" id="272357at2759"/>
<dbReference type="Pfam" id="PF25790">
    <property type="entry name" value="BCD1"/>
    <property type="match status" value="1"/>
</dbReference>
<keyword evidence="6" id="KW-0862">Zinc</keyword>